<dbReference type="Proteomes" id="UP001178662">
    <property type="component" value="Chromosome"/>
</dbReference>
<feature type="domain" description="GFO/IDH/MocA-like oxidoreductase" evidence="2">
    <location>
        <begin position="128"/>
        <end position="249"/>
    </location>
</feature>
<feature type="domain" description="Gfo/Idh/MocA-like oxidoreductase N-terminal" evidence="1">
    <location>
        <begin position="2"/>
        <end position="118"/>
    </location>
</feature>
<dbReference type="Gene3D" id="3.40.50.720">
    <property type="entry name" value="NAD(P)-binding Rossmann-like Domain"/>
    <property type="match status" value="1"/>
</dbReference>
<evidence type="ECO:0000259" key="2">
    <source>
        <dbReference type="Pfam" id="PF22725"/>
    </source>
</evidence>
<dbReference type="PANTHER" id="PTHR43377:SF1">
    <property type="entry name" value="BILIVERDIN REDUCTASE A"/>
    <property type="match status" value="1"/>
</dbReference>
<dbReference type="InterPro" id="IPR036291">
    <property type="entry name" value="NAD(P)-bd_dom_sf"/>
</dbReference>
<gene>
    <name evidence="3" type="ORF">P0Y55_07905</name>
</gene>
<keyword evidence="4" id="KW-1185">Reference proteome</keyword>
<evidence type="ECO:0000313" key="4">
    <source>
        <dbReference type="Proteomes" id="UP001178662"/>
    </source>
</evidence>
<proteinExistence type="predicted"/>
<dbReference type="SUPFAM" id="SSF55347">
    <property type="entry name" value="Glyceraldehyde-3-phosphate dehydrogenase-like, C-terminal domain"/>
    <property type="match status" value="1"/>
</dbReference>
<dbReference type="Gene3D" id="3.30.360.10">
    <property type="entry name" value="Dihydrodipicolinate Reductase, domain 2"/>
    <property type="match status" value="1"/>
</dbReference>
<evidence type="ECO:0000313" key="3">
    <source>
        <dbReference type="EMBL" id="WEK55958.1"/>
    </source>
</evidence>
<dbReference type="Pfam" id="PF22725">
    <property type="entry name" value="GFO_IDH_MocA_C3"/>
    <property type="match status" value="1"/>
</dbReference>
<accession>A0AA95JBX7</accession>
<dbReference type="InterPro" id="IPR051450">
    <property type="entry name" value="Gfo/Idh/MocA_Oxidoreductases"/>
</dbReference>
<reference evidence="3" key="1">
    <citation type="submission" date="2023-03" db="EMBL/GenBank/DDBJ databases">
        <title>Andean soil-derived lignocellulolytic bacterial consortium as a source of novel taxa and putative plastic-active enzymes.</title>
        <authorList>
            <person name="Diaz-Garcia L."/>
            <person name="Chuvochina M."/>
            <person name="Feuerriegel G."/>
            <person name="Bunk B."/>
            <person name="Sproer C."/>
            <person name="Streit W.R."/>
            <person name="Rodriguez L.M."/>
            <person name="Overmann J."/>
            <person name="Jimenez D.J."/>
        </authorList>
    </citation>
    <scope>NUCLEOTIDE SEQUENCE</scope>
    <source>
        <strain evidence="3">MAG 2441</strain>
    </source>
</reference>
<organism evidence="3 4">
    <name type="scientific">Candidatus Cohnella colombiensis</name>
    <dbReference type="NCBI Taxonomy" id="3121368"/>
    <lineage>
        <taxon>Bacteria</taxon>
        <taxon>Bacillati</taxon>
        <taxon>Bacillota</taxon>
        <taxon>Bacilli</taxon>
        <taxon>Bacillales</taxon>
        <taxon>Paenibacillaceae</taxon>
        <taxon>Cohnella</taxon>
    </lineage>
</organism>
<protein>
    <submittedName>
        <fullName evidence="3">Gfo/Idh/MocA family oxidoreductase</fullName>
    </submittedName>
</protein>
<dbReference type="GO" id="GO:0000166">
    <property type="term" value="F:nucleotide binding"/>
    <property type="evidence" value="ECO:0007669"/>
    <property type="project" value="InterPro"/>
</dbReference>
<dbReference type="InterPro" id="IPR055170">
    <property type="entry name" value="GFO_IDH_MocA-like_dom"/>
</dbReference>
<dbReference type="EMBL" id="CP119317">
    <property type="protein sequence ID" value="WEK55958.1"/>
    <property type="molecule type" value="Genomic_DNA"/>
</dbReference>
<sequence length="325" mass="36067">MKIGMISFAHIHAESYAKALRRIEGVEFVGIMDEDSVRGRKYSELFGTLHFSNMDEFLKQDMDAVIVTSENVHHKEHVLASAKAGKHVLCEKPISISITDAQEMIDVCKANHVVLQTAFPVRYNSSILRAKEMIGNGVLGDIIAVKGTNRGQCPGGWFVDVELSGGGAVLDHTVHVTDILRWFLGSEVRTVYAEIGNTFTNHLIDDSGILSMEFENGVFASLDCSWSRNATYPIWGDITLEIIGTKGTLSVDAFNQKLNVYSNYLGYNHSFWGDDMDEELIRDFVNCIRSGKKEAPITGEDGLRAIEVAFAAYESSKKKSVIYLN</sequence>
<evidence type="ECO:0000259" key="1">
    <source>
        <dbReference type="Pfam" id="PF01408"/>
    </source>
</evidence>
<dbReference type="SUPFAM" id="SSF51735">
    <property type="entry name" value="NAD(P)-binding Rossmann-fold domains"/>
    <property type="match status" value="1"/>
</dbReference>
<dbReference type="PANTHER" id="PTHR43377">
    <property type="entry name" value="BILIVERDIN REDUCTASE A"/>
    <property type="match status" value="1"/>
</dbReference>
<dbReference type="Pfam" id="PF01408">
    <property type="entry name" value="GFO_IDH_MocA"/>
    <property type="match status" value="1"/>
</dbReference>
<dbReference type="AlphaFoldDB" id="A0AA95JBX7"/>
<name>A0AA95JBX7_9BACL</name>
<dbReference type="InterPro" id="IPR000683">
    <property type="entry name" value="Gfo/Idh/MocA-like_OxRdtase_N"/>
</dbReference>